<dbReference type="EMBL" id="PSKQ01000017">
    <property type="protein sequence ID" value="MBE8719769.1"/>
    <property type="molecule type" value="Genomic_DNA"/>
</dbReference>
<evidence type="ECO:0000313" key="1">
    <source>
        <dbReference type="EMBL" id="MBE8719769.1"/>
    </source>
</evidence>
<protein>
    <recommendedName>
        <fullName evidence="3">Ig-like domain-containing protein</fullName>
    </recommendedName>
</protein>
<comment type="caution">
    <text evidence="1">The sequence shown here is derived from an EMBL/GenBank/DDBJ whole genome shotgun (WGS) entry which is preliminary data.</text>
</comment>
<dbReference type="Proteomes" id="UP000618319">
    <property type="component" value="Unassembled WGS sequence"/>
</dbReference>
<evidence type="ECO:0000313" key="2">
    <source>
        <dbReference type="Proteomes" id="UP000618319"/>
    </source>
</evidence>
<organism evidence="1 2">
    <name type="scientific">Sphingobacterium pedocola</name>
    <dbReference type="NCBI Taxonomy" id="2082722"/>
    <lineage>
        <taxon>Bacteria</taxon>
        <taxon>Pseudomonadati</taxon>
        <taxon>Bacteroidota</taxon>
        <taxon>Sphingobacteriia</taxon>
        <taxon>Sphingobacteriales</taxon>
        <taxon>Sphingobacteriaceae</taxon>
        <taxon>Sphingobacterium</taxon>
    </lineage>
</organism>
<sequence>MITLENATNIATLTNLGNNQYKITRIGSANGNVLLKSVQNSLTVTKSIRVGPEDPRIFGPAGPLACTGLYTFSVSPVAGATYNWTVVGAPPNSLHNTSGPTLNLRIGSGSGNRTVRVSVRASTNCGLTGWVEKVIELKSGGILPVEP</sequence>
<reference evidence="1 2" key="1">
    <citation type="submission" date="2018-02" db="EMBL/GenBank/DDBJ databases">
        <title>Sphingobacterium KA21.</title>
        <authorList>
            <person name="Vasarhelyi B.M."/>
            <person name="Deshmukh S."/>
            <person name="Balint B."/>
            <person name="Kukolya J."/>
        </authorList>
    </citation>
    <scope>NUCLEOTIDE SEQUENCE [LARGE SCALE GENOMIC DNA]</scope>
    <source>
        <strain evidence="1 2">Ka21</strain>
    </source>
</reference>
<gene>
    <name evidence="1" type="ORF">C4F40_03380</name>
</gene>
<evidence type="ECO:0008006" key="3">
    <source>
        <dbReference type="Google" id="ProtNLM"/>
    </source>
</evidence>
<keyword evidence="2" id="KW-1185">Reference proteome</keyword>
<accession>A0ABR9T4E3</accession>
<name>A0ABR9T4E3_9SPHI</name>
<proteinExistence type="predicted"/>